<keyword evidence="5 6" id="KW-0472">Membrane</keyword>
<evidence type="ECO:0000313" key="8">
    <source>
        <dbReference type="Proteomes" id="UP001527866"/>
    </source>
</evidence>
<evidence type="ECO:0000256" key="5">
    <source>
        <dbReference type="ARBA" id="ARBA00023136"/>
    </source>
</evidence>
<evidence type="ECO:0000313" key="7">
    <source>
        <dbReference type="EMBL" id="MDA2812739.1"/>
    </source>
</evidence>
<dbReference type="PANTHER" id="PTHR43124:SF3">
    <property type="entry name" value="CHLORAMPHENICOL EFFLUX PUMP RV0191"/>
    <property type="match status" value="1"/>
</dbReference>
<keyword evidence="3 6" id="KW-0812">Transmembrane</keyword>
<feature type="transmembrane region" description="Helical" evidence="6">
    <location>
        <begin position="22"/>
        <end position="51"/>
    </location>
</feature>
<dbReference type="EMBL" id="JAQFWQ010000057">
    <property type="protein sequence ID" value="MDA2812739.1"/>
    <property type="molecule type" value="Genomic_DNA"/>
</dbReference>
<name>A0ABT4U714_9ACTN</name>
<evidence type="ECO:0000256" key="3">
    <source>
        <dbReference type="ARBA" id="ARBA00022692"/>
    </source>
</evidence>
<gene>
    <name evidence="7" type="ORF">O4J56_18990</name>
</gene>
<accession>A0ABT4U714</accession>
<dbReference type="RefSeq" id="WP_270687398.1">
    <property type="nucleotide sequence ID" value="NZ_JAQFWQ010000057.1"/>
</dbReference>
<proteinExistence type="predicted"/>
<dbReference type="Proteomes" id="UP001527866">
    <property type="component" value="Unassembled WGS sequence"/>
</dbReference>
<keyword evidence="4 6" id="KW-1133">Transmembrane helix</keyword>
<dbReference type="InterPro" id="IPR050189">
    <property type="entry name" value="MFS_Efflux_Transporters"/>
</dbReference>
<dbReference type="SUPFAM" id="SSF103473">
    <property type="entry name" value="MFS general substrate transporter"/>
    <property type="match status" value="1"/>
</dbReference>
<protein>
    <recommendedName>
        <fullName evidence="9">MFS transporter</fullName>
    </recommendedName>
</protein>
<evidence type="ECO:0000256" key="1">
    <source>
        <dbReference type="ARBA" id="ARBA00004651"/>
    </source>
</evidence>
<dbReference type="Gene3D" id="1.20.1250.20">
    <property type="entry name" value="MFS general substrate transporter like domains"/>
    <property type="match status" value="1"/>
</dbReference>
<feature type="transmembrane region" description="Helical" evidence="6">
    <location>
        <begin position="101"/>
        <end position="120"/>
    </location>
</feature>
<organism evidence="7 8">
    <name type="scientific">Nocardiopsis endophytica</name>
    <dbReference type="NCBI Taxonomy" id="3018445"/>
    <lineage>
        <taxon>Bacteria</taxon>
        <taxon>Bacillati</taxon>
        <taxon>Actinomycetota</taxon>
        <taxon>Actinomycetes</taxon>
        <taxon>Streptosporangiales</taxon>
        <taxon>Nocardiopsidaceae</taxon>
        <taxon>Nocardiopsis</taxon>
    </lineage>
</organism>
<evidence type="ECO:0000256" key="4">
    <source>
        <dbReference type="ARBA" id="ARBA00022989"/>
    </source>
</evidence>
<dbReference type="PANTHER" id="PTHR43124">
    <property type="entry name" value="PURINE EFFLUX PUMP PBUE"/>
    <property type="match status" value="1"/>
</dbReference>
<evidence type="ECO:0008006" key="9">
    <source>
        <dbReference type="Google" id="ProtNLM"/>
    </source>
</evidence>
<keyword evidence="2" id="KW-1003">Cell membrane</keyword>
<evidence type="ECO:0000256" key="6">
    <source>
        <dbReference type="SAM" id="Phobius"/>
    </source>
</evidence>
<evidence type="ECO:0000256" key="2">
    <source>
        <dbReference type="ARBA" id="ARBA00022475"/>
    </source>
</evidence>
<dbReference type="InterPro" id="IPR036259">
    <property type="entry name" value="MFS_trans_sf"/>
</dbReference>
<keyword evidence="8" id="KW-1185">Reference proteome</keyword>
<comment type="caution">
    <text evidence="7">The sequence shown here is derived from an EMBL/GenBank/DDBJ whole genome shotgun (WGS) entry which is preliminary data.</text>
</comment>
<sequence>MAGVPQTPEDSPPVATLLALEIAGAVLVVPWGGVTVLGAGALMVLWGLAYGGVSVASQTWMMKAAPENTETVTALFVGVFNASIALGALVGGWAVDGFGGTSAMVLGGTLALGALAVTLLGPGPAAKPSAASSSGGVGVSRP</sequence>
<reference evidence="7 8" key="1">
    <citation type="submission" date="2023-01" db="EMBL/GenBank/DDBJ databases">
        <title>Draft genome sequence of Nocardiopsis sp. RSe5-2 isolated from halophytes.</title>
        <authorList>
            <person name="Duangmal K."/>
            <person name="Chantavorakit T."/>
        </authorList>
    </citation>
    <scope>NUCLEOTIDE SEQUENCE [LARGE SCALE GENOMIC DNA]</scope>
    <source>
        <strain evidence="7 8">RSe5-2</strain>
    </source>
</reference>
<comment type="subcellular location">
    <subcellularLocation>
        <location evidence="1">Cell membrane</location>
        <topology evidence="1">Multi-pass membrane protein</topology>
    </subcellularLocation>
</comment>
<feature type="transmembrane region" description="Helical" evidence="6">
    <location>
        <begin position="72"/>
        <end position="95"/>
    </location>
</feature>